<feature type="transmembrane region" description="Helical" evidence="1">
    <location>
        <begin position="84"/>
        <end position="107"/>
    </location>
</feature>
<feature type="transmembrane region" description="Helical" evidence="1">
    <location>
        <begin position="54"/>
        <end position="72"/>
    </location>
</feature>
<dbReference type="Proteomes" id="UP000198356">
    <property type="component" value="Unassembled WGS sequence"/>
</dbReference>
<proteinExistence type="predicted"/>
<feature type="transmembrane region" description="Helical" evidence="1">
    <location>
        <begin position="21"/>
        <end position="42"/>
    </location>
</feature>
<evidence type="ECO:0000313" key="2">
    <source>
        <dbReference type="EMBL" id="SNS92045.1"/>
    </source>
</evidence>
<keyword evidence="1" id="KW-1133">Transmembrane helix</keyword>
<keyword evidence="3" id="KW-1185">Reference proteome</keyword>
<evidence type="ECO:0000313" key="3">
    <source>
        <dbReference type="Proteomes" id="UP000198356"/>
    </source>
</evidence>
<gene>
    <name evidence="2" type="ORF">SAMN05421770_10377</name>
</gene>
<keyword evidence="1" id="KW-0472">Membrane</keyword>
<organism evidence="2 3">
    <name type="scientific">Granulicella rosea</name>
    <dbReference type="NCBI Taxonomy" id="474952"/>
    <lineage>
        <taxon>Bacteria</taxon>
        <taxon>Pseudomonadati</taxon>
        <taxon>Acidobacteriota</taxon>
        <taxon>Terriglobia</taxon>
        <taxon>Terriglobales</taxon>
        <taxon>Acidobacteriaceae</taxon>
        <taxon>Granulicella</taxon>
    </lineage>
</organism>
<keyword evidence="1" id="KW-0812">Transmembrane</keyword>
<dbReference type="RefSeq" id="WP_089408207.1">
    <property type="nucleotide sequence ID" value="NZ_FZOU01000003.1"/>
</dbReference>
<reference evidence="2 3" key="1">
    <citation type="submission" date="2017-06" db="EMBL/GenBank/DDBJ databases">
        <authorList>
            <person name="Kim H.J."/>
            <person name="Triplett B.A."/>
        </authorList>
    </citation>
    <scope>NUCLEOTIDE SEQUENCE [LARGE SCALE GENOMIC DNA]</scope>
    <source>
        <strain evidence="2 3">DSM 18704</strain>
    </source>
</reference>
<protein>
    <submittedName>
        <fullName evidence="2">Uncharacterized protein</fullName>
    </submittedName>
</protein>
<sequence length="121" mass="13813">MEGASLDSMAAPKQSRWLQEYDLRWSKGIFIVGILLPVFMLWKACRHVPETSDKIGLMFLVGIPLMLGVEIWKREKRAEIERNFARSTLSSIGLMGIFLAQALKWIIHYAQAAESATQYLK</sequence>
<dbReference type="EMBL" id="FZOU01000003">
    <property type="protein sequence ID" value="SNS92045.1"/>
    <property type="molecule type" value="Genomic_DNA"/>
</dbReference>
<name>A0A239IER6_9BACT</name>
<dbReference type="AlphaFoldDB" id="A0A239IER6"/>
<evidence type="ECO:0000256" key="1">
    <source>
        <dbReference type="SAM" id="Phobius"/>
    </source>
</evidence>
<accession>A0A239IER6</accession>